<accession>A0A059DJH0</accession>
<reference evidence="1" key="1">
    <citation type="submission" date="2013-07" db="EMBL/GenBank/DDBJ databases">
        <title>The genome of Eucalyptus grandis.</title>
        <authorList>
            <person name="Schmutz J."/>
            <person name="Hayes R."/>
            <person name="Myburg A."/>
            <person name="Tuskan G."/>
            <person name="Grattapaglia D."/>
            <person name="Rokhsar D.S."/>
        </authorList>
    </citation>
    <scope>NUCLEOTIDE SEQUENCE</scope>
    <source>
        <tissue evidence="1">Leaf extractions</tissue>
    </source>
</reference>
<dbReference type="Gramene" id="KCW90534">
    <property type="protein sequence ID" value="KCW90534"/>
    <property type="gene ID" value="EUGRSUZ_A02648"/>
</dbReference>
<sequence length="125" mass="13798">MEEVGVLVTYHRFPGTVIIFQTQVIIRVSITKVTSQVFPNLKWQVVRLENMSPSTEGITIMTADTILINVWQSPQTLRFFVILIQVPSGVARRPNAIASFSLCVDRIPILTSSSTSCSTKSVSGT</sequence>
<dbReference type="AlphaFoldDB" id="A0A059DJH0"/>
<evidence type="ECO:0000313" key="1">
    <source>
        <dbReference type="EMBL" id="KCW90534.1"/>
    </source>
</evidence>
<gene>
    <name evidence="1" type="ORF">EUGRSUZ_A02648</name>
</gene>
<name>A0A059DJH0_EUCGR</name>
<proteinExistence type="predicted"/>
<dbReference type="EMBL" id="KK198753">
    <property type="protein sequence ID" value="KCW90534.1"/>
    <property type="molecule type" value="Genomic_DNA"/>
</dbReference>
<dbReference type="InParanoid" id="A0A059DJH0"/>
<protein>
    <submittedName>
        <fullName evidence="1">Uncharacterized protein</fullName>
    </submittedName>
</protein>
<organism evidence="1">
    <name type="scientific">Eucalyptus grandis</name>
    <name type="common">Flooded gum</name>
    <dbReference type="NCBI Taxonomy" id="71139"/>
    <lineage>
        <taxon>Eukaryota</taxon>
        <taxon>Viridiplantae</taxon>
        <taxon>Streptophyta</taxon>
        <taxon>Embryophyta</taxon>
        <taxon>Tracheophyta</taxon>
        <taxon>Spermatophyta</taxon>
        <taxon>Magnoliopsida</taxon>
        <taxon>eudicotyledons</taxon>
        <taxon>Gunneridae</taxon>
        <taxon>Pentapetalae</taxon>
        <taxon>rosids</taxon>
        <taxon>malvids</taxon>
        <taxon>Myrtales</taxon>
        <taxon>Myrtaceae</taxon>
        <taxon>Myrtoideae</taxon>
        <taxon>Eucalypteae</taxon>
        <taxon>Eucalyptus</taxon>
    </lineage>
</organism>